<sequence length="287" mass="32153">MSASDPSKLTEAYHGNCHCGAFRFHVVLPVLSMVPLTSCKCSICHRKGYLRVYPQSKNLVVERDELGLASYQFGDGMVRHKFCPRCGTGVMDTVAESIGCPDIGINVRAFVDVDIWSLKIREVKGRADTNPYQPPGFSGTLPKASDPNLKLYTGSCHCGAVTLAVRTRPLPEINILEDNCSICQRNAYTILELPPDQVSIIGTENTTSYEFGTKFQEHHFCSTCGVSVYIRVKEEIDDGFETWPEERKQKVRENQGKVPINIRVLNDVEWEQLKIERIDENEGYSVG</sequence>
<dbReference type="GO" id="GO:0016846">
    <property type="term" value="F:carbon-sulfur lyase activity"/>
    <property type="evidence" value="ECO:0007669"/>
    <property type="project" value="InterPro"/>
</dbReference>
<dbReference type="InterPro" id="IPR006913">
    <property type="entry name" value="CENP-V/GFA"/>
</dbReference>
<reference evidence="5" key="1">
    <citation type="journal article" date="2020" name="Stud. Mycol.">
        <title>101 Dothideomycetes genomes: a test case for predicting lifestyles and emergence of pathogens.</title>
        <authorList>
            <person name="Haridas S."/>
            <person name="Albert R."/>
            <person name="Binder M."/>
            <person name="Bloem J."/>
            <person name="Labutti K."/>
            <person name="Salamov A."/>
            <person name="Andreopoulos B."/>
            <person name="Baker S."/>
            <person name="Barry K."/>
            <person name="Bills G."/>
            <person name="Bluhm B."/>
            <person name="Cannon C."/>
            <person name="Castanera R."/>
            <person name="Culley D."/>
            <person name="Daum C."/>
            <person name="Ezra D."/>
            <person name="Gonzalez J."/>
            <person name="Henrissat B."/>
            <person name="Kuo A."/>
            <person name="Liang C."/>
            <person name="Lipzen A."/>
            <person name="Lutzoni F."/>
            <person name="Magnuson J."/>
            <person name="Mondo S."/>
            <person name="Nolan M."/>
            <person name="Ohm R."/>
            <person name="Pangilinan J."/>
            <person name="Park H.-J."/>
            <person name="Ramirez L."/>
            <person name="Alfaro M."/>
            <person name="Sun H."/>
            <person name="Tritt A."/>
            <person name="Yoshinaga Y."/>
            <person name="Zwiers L.-H."/>
            <person name="Turgeon B."/>
            <person name="Goodwin S."/>
            <person name="Spatafora J."/>
            <person name="Crous P."/>
            <person name="Grigoriev I."/>
        </authorList>
    </citation>
    <scope>NUCLEOTIDE SEQUENCE</scope>
    <source>
        <strain evidence="5">CBS 207.26</strain>
    </source>
</reference>
<dbReference type="EMBL" id="ML994685">
    <property type="protein sequence ID" value="KAF2177729.1"/>
    <property type="molecule type" value="Genomic_DNA"/>
</dbReference>
<protein>
    <recommendedName>
        <fullName evidence="4">CENP-V/GFA domain-containing protein</fullName>
    </recommendedName>
</protein>
<dbReference type="Proteomes" id="UP000800200">
    <property type="component" value="Unassembled WGS sequence"/>
</dbReference>
<evidence type="ECO:0000256" key="1">
    <source>
        <dbReference type="ARBA" id="ARBA00005495"/>
    </source>
</evidence>
<keyword evidence="2" id="KW-0479">Metal-binding</keyword>
<dbReference type="Gene3D" id="2.170.150.70">
    <property type="match status" value="2"/>
</dbReference>
<dbReference type="OrthoDB" id="2993351at2759"/>
<accession>A0A6A6DHJ7</accession>
<organism evidence="5 6">
    <name type="scientific">Zopfia rhizophila CBS 207.26</name>
    <dbReference type="NCBI Taxonomy" id="1314779"/>
    <lineage>
        <taxon>Eukaryota</taxon>
        <taxon>Fungi</taxon>
        <taxon>Dikarya</taxon>
        <taxon>Ascomycota</taxon>
        <taxon>Pezizomycotina</taxon>
        <taxon>Dothideomycetes</taxon>
        <taxon>Dothideomycetes incertae sedis</taxon>
        <taxon>Zopfiaceae</taxon>
        <taxon>Zopfia</taxon>
    </lineage>
</organism>
<feature type="domain" description="CENP-V/GFA" evidence="4">
    <location>
        <begin position="13"/>
        <end position="133"/>
    </location>
</feature>
<dbReference type="PANTHER" id="PTHR28620">
    <property type="entry name" value="CENTROMERE PROTEIN V"/>
    <property type="match status" value="1"/>
</dbReference>
<dbReference type="InterPro" id="IPR052355">
    <property type="entry name" value="CENP-V-like"/>
</dbReference>
<gene>
    <name evidence="5" type="ORF">K469DRAFT_355349</name>
</gene>
<evidence type="ECO:0000259" key="4">
    <source>
        <dbReference type="PROSITE" id="PS51891"/>
    </source>
</evidence>
<proteinExistence type="inferred from homology"/>
<keyword evidence="6" id="KW-1185">Reference proteome</keyword>
<dbReference type="GO" id="GO:0046872">
    <property type="term" value="F:metal ion binding"/>
    <property type="evidence" value="ECO:0007669"/>
    <property type="project" value="UniProtKB-KW"/>
</dbReference>
<dbReference type="PANTHER" id="PTHR28620:SF1">
    <property type="entry name" value="CENP-V_GFA DOMAIN-CONTAINING PROTEIN"/>
    <property type="match status" value="1"/>
</dbReference>
<keyword evidence="3" id="KW-0862">Zinc</keyword>
<name>A0A6A6DHJ7_9PEZI</name>
<dbReference type="SUPFAM" id="SSF51316">
    <property type="entry name" value="Mss4-like"/>
    <property type="match status" value="2"/>
</dbReference>
<evidence type="ECO:0000256" key="3">
    <source>
        <dbReference type="ARBA" id="ARBA00022833"/>
    </source>
</evidence>
<dbReference type="InterPro" id="IPR011057">
    <property type="entry name" value="Mss4-like_sf"/>
</dbReference>
<evidence type="ECO:0000313" key="6">
    <source>
        <dbReference type="Proteomes" id="UP000800200"/>
    </source>
</evidence>
<dbReference type="Pfam" id="PF04828">
    <property type="entry name" value="GFA"/>
    <property type="match status" value="2"/>
</dbReference>
<evidence type="ECO:0000256" key="2">
    <source>
        <dbReference type="ARBA" id="ARBA00022723"/>
    </source>
</evidence>
<feature type="domain" description="CENP-V/GFA" evidence="4">
    <location>
        <begin position="152"/>
        <end position="271"/>
    </location>
</feature>
<dbReference type="AlphaFoldDB" id="A0A6A6DHJ7"/>
<dbReference type="PROSITE" id="PS51891">
    <property type="entry name" value="CENP_V_GFA"/>
    <property type="match status" value="2"/>
</dbReference>
<comment type="similarity">
    <text evidence="1">Belongs to the Gfa family.</text>
</comment>
<evidence type="ECO:0000313" key="5">
    <source>
        <dbReference type="EMBL" id="KAF2177729.1"/>
    </source>
</evidence>